<feature type="domain" description="DNA helicase Pif1-like 2B" evidence="1">
    <location>
        <begin position="109"/>
        <end position="154"/>
    </location>
</feature>
<gene>
    <name evidence="2" type="ORF">DIATSA_LOCUS11723</name>
</gene>
<dbReference type="GO" id="GO:0005657">
    <property type="term" value="C:replication fork"/>
    <property type="evidence" value="ECO:0007669"/>
    <property type="project" value="TreeGrafter"/>
</dbReference>
<evidence type="ECO:0000259" key="1">
    <source>
        <dbReference type="Pfam" id="PF21530"/>
    </source>
</evidence>
<dbReference type="OrthoDB" id="1728974at2759"/>
<dbReference type="CDD" id="cd18809">
    <property type="entry name" value="SF1_C_RecD"/>
    <property type="match status" value="1"/>
</dbReference>
<sequence length="263" mass="29655">MRADDDLEFSQWVLKVGDGSANEDVNDHIELPQRCIVDNSILDHIFGASLNMNDYKSYSRKVILTPKNDDCSQLNDQVIEKISGLLKIYESSDAVVEEDRNDVLNYPVEFLNSITPAGLPPHILKLKVGCIIMLLRNLNPTVGLCNGIRLIVRALASRVIDAEIICGSHVGTRVFIPRIRLQPSNSQLPFKFIRLQLAFAMIINKSQGQTFDKVGIFLPNPVFTYGQLYVALSRVRRFDDLKIQNFINTTEQGLTGDKYLTKM</sequence>
<name>A0A9N9RD74_9NEOP</name>
<dbReference type="Pfam" id="PF21530">
    <property type="entry name" value="Pif1_2B_dom"/>
    <property type="match status" value="1"/>
</dbReference>
<evidence type="ECO:0000313" key="2">
    <source>
        <dbReference type="EMBL" id="CAG9794337.1"/>
    </source>
</evidence>
<dbReference type="GO" id="GO:0006260">
    <property type="term" value="P:DNA replication"/>
    <property type="evidence" value="ECO:0007669"/>
    <property type="project" value="TreeGrafter"/>
</dbReference>
<dbReference type="Proteomes" id="UP001153714">
    <property type="component" value="Chromosome 6"/>
</dbReference>
<dbReference type="PANTHER" id="PTHR23274">
    <property type="entry name" value="DNA HELICASE-RELATED"/>
    <property type="match status" value="1"/>
</dbReference>
<reference evidence="2" key="2">
    <citation type="submission" date="2022-10" db="EMBL/GenBank/DDBJ databases">
        <authorList>
            <consortium name="ENA_rothamsted_submissions"/>
            <consortium name="culmorum"/>
            <person name="King R."/>
        </authorList>
    </citation>
    <scope>NUCLEOTIDE SEQUENCE</scope>
</reference>
<dbReference type="PANTHER" id="PTHR23274:SF48">
    <property type="entry name" value="ATP-DEPENDENT DNA HELICASE"/>
    <property type="match status" value="1"/>
</dbReference>
<dbReference type="EMBL" id="OU893337">
    <property type="protein sequence ID" value="CAG9794337.1"/>
    <property type="molecule type" value="Genomic_DNA"/>
</dbReference>
<proteinExistence type="predicted"/>
<dbReference type="InterPro" id="IPR027417">
    <property type="entry name" value="P-loop_NTPase"/>
</dbReference>
<dbReference type="AlphaFoldDB" id="A0A9N9RD74"/>
<organism evidence="2 3">
    <name type="scientific">Diatraea saccharalis</name>
    <name type="common">sugarcane borer</name>
    <dbReference type="NCBI Taxonomy" id="40085"/>
    <lineage>
        <taxon>Eukaryota</taxon>
        <taxon>Metazoa</taxon>
        <taxon>Ecdysozoa</taxon>
        <taxon>Arthropoda</taxon>
        <taxon>Hexapoda</taxon>
        <taxon>Insecta</taxon>
        <taxon>Pterygota</taxon>
        <taxon>Neoptera</taxon>
        <taxon>Endopterygota</taxon>
        <taxon>Lepidoptera</taxon>
        <taxon>Glossata</taxon>
        <taxon>Ditrysia</taxon>
        <taxon>Pyraloidea</taxon>
        <taxon>Crambidae</taxon>
        <taxon>Crambinae</taxon>
        <taxon>Diatraea</taxon>
    </lineage>
</organism>
<dbReference type="Gene3D" id="3.40.50.300">
    <property type="entry name" value="P-loop containing nucleotide triphosphate hydrolases"/>
    <property type="match status" value="1"/>
</dbReference>
<reference evidence="2" key="1">
    <citation type="submission" date="2021-12" db="EMBL/GenBank/DDBJ databases">
        <authorList>
            <person name="King R."/>
        </authorList>
    </citation>
    <scope>NUCLEOTIDE SEQUENCE</scope>
</reference>
<accession>A0A9N9RD74</accession>
<keyword evidence="3" id="KW-1185">Reference proteome</keyword>
<dbReference type="InterPro" id="IPR049163">
    <property type="entry name" value="Pif1-like_2B_dom"/>
</dbReference>
<dbReference type="SUPFAM" id="SSF52540">
    <property type="entry name" value="P-loop containing nucleoside triphosphate hydrolases"/>
    <property type="match status" value="1"/>
</dbReference>
<evidence type="ECO:0000313" key="3">
    <source>
        <dbReference type="Proteomes" id="UP001153714"/>
    </source>
</evidence>
<protein>
    <recommendedName>
        <fullName evidence="1">DNA helicase Pif1-like 2B domain-containing protein</fullName>
    </recommendedName>
</protein>